<feature type="region of interest" description="Disordered" evidence="1">
    <location>
        <begin position="303"/>
        <end position="363"/>
    </location>
</feature>
<comment type="caution">
    <text evidence="3">The sequence shown here is derived from an EMBL/GenBank/DDBJ whole genome shotgun (WGS) entry which is preliminary data.</text>
</comment>
<evidence type="ECO:0000313" key="3">
    <source>
        <dbReference type="EMBL" id="TLP79913.1"/>
    </source>
</evidence>
<accession>A0A5R9AP54</accession>
<reference evidence="3 4" key="1">
    <citation type="submission" date="2019-05" db="EMBL/GenBank/DDBJ databases">
        <title>Nesterenkonia sp. GY239, isolated from the Southern Atlantic Ocean.</title>
        <authorList>
            <person name="Zhang G."/>
        </authorList>
    </citation>
    <scope>NUCLEOTIDE SEQUENCE [LARGE SCALE GENOMIC DNA]</scope>
    <source>
        <strain evidence="3 4">GY239</strain>
    </source>
</reference>
<dbReference type="RefSeq" id="WP_138168876.1">
    <property type="nucleotide sequence ID" value="NZ_VAWA01000001.1"/>
</dbReference>
<sequence>MPQPLGIGDVVGGRYRITRHVVTSADQDIVFQATDQVLGREVSVLLASRANAKQVATSAKELATGERHSEVEVLDLGLAEDRTFLISTLVDPNNLLDLVVPDTAPYVEPYFTDSLGSELFGRSREMQPQTYEDDDEYYARLHTGRVAGEQRRRDRRPAFLDKVVPSSKASAPAPTHHTQAELESALESAGDAHGLNISQEISRVELSLRSDLEEVEADPAADASEDSISAVRESTRPSAAEGPQAAGEQPGTGSSTSAPGLAGSRSSASEVEDLIAEGEEVVDSPPEAPLEEYDRRNLVRATHQDTDQRAAESPFASTGATQRPGADREPASFTSLIRAVGTNSPAPFPSAAQEGSGKGGQSSPSLSRWLAAGVLGILVLVAAIIMFMVLSG</sequence>
<name>A0A5R9AP54_9MICC</name>
<feature type="compositionally biased region" description="Acidic residues" evidence="1">
    <location>
        <begin position="215"/>
        <end position="225"/>
    </location>
</feature>
<gene>
    <name evidence="3" type="ORF">FEF27_00560</name>
</gene>
<dbReference type="Proteomes" id="UP000306544">
    <property type="component" value="Unassembled WGS sequence"/>
</dbReference>
<protein>
    <submittedName>
        <fullName evidence="3">Uncharacterized protein</fullName>
    </submittedName>
</protein>
<keyword evidence="4" id="KW-1185">Reference proteome</keyword>
<keyword evidence="2" id="KW-0472">Membrane</keyword>
<dbReference type="EMBL" id="VAWA01000001">
    <property type="protein sequence ID" value="TLP79913.1"/>
    <property type="molecule type" value="Genomic_DNA"/>
</dbReference>
<keyword evidence="2" id="KW-1133">Transmembrane helix</keyword>
<keyword evidence="2" id="KW-0812">Transmembrane</keyword>
<evidence type="ECO:0000313" key="4">
    <source>
        <dbReference type="Proteomes" id="UP000306544"/>
    </source>
</evidence>
<evidence type="ECO:0000256" key="2">
    <source>
        <dbReference type="SAM" id="Phobius"/>
    </source>
</evidence>
<feature type="region of interest" description="Disordered" evidence="1">
    <location>
        <begin position="215"/>
        <end position="270"/>
    </location>
</feature>
<dbReference type="OrthoDB" id="4961075at2"/>
<proteinExistence type="predicted"/>
<feature type="compositionally biased region" description="Polar residues" evidence="1">
    <location>
        <begin position="251"/>
        <end position="269"/>
    </location>
</feature>
<feature type="region of interest" description="Disordered" evidence="1">
    <location>
        <begin position="163"/>
        <end position="189"/>
    </location>
</feature>
<feature type="transmembrane region" description="Helical" evidence="2">
    <location>
        <begin position="369"/>
        <end position="390"/>
    </location>
</feature>
<organism evidence="3 4">
    <name type="scientific">Nesterenkonia sphaerica</name>
    <dbReference type="NCBI Taxonomy" id="1804988"/>
    <lineage>
        <taxon>Bacteria</taxon>
        <taxon>Bacillati</taxon>
        <taxon>Actinomycetota</taxon>
        <taxon>Actinomycetes</taxon>
        <taxon>Micrococcales</taxon>
        <taxon>Micrococcaceae</taxon>
        <taxon>Nesterenkonia</taxon>
    </lineage>
</organism>
<dbReference type="AlphaFoldDB" id="A0A5R9AP54"/>
<evidence type="ECO:0000256" key="1">
    <source>
        <dbReference type="SAM" id="MobiDB-lite"/>
    </source>
</evidence>